<keyword evidence="1" id="KW-1133">Transmembrane helix</keyword>
<name>A0A0V1AG56_9BILA</name>
<dbReference type="AlphaFoldDB" id="A0A0V1AG56"/>
<keyword evidence="1" id="KW-0812">Transmembrane</keyword>
<keyword evidence="3" id="KW-1185">Reference proteome</keyword>
<protein>
    <submittedName>
        <fullName evidence="2">Uncharacterized protein</fullName>
    </submittedName>
</protein>
<evidence type="ECO:0000256" key="1">
    <source>
        <dbReference type="SAM" id="Phobius"/>
    </source>
</evidence>
<sequence>MVLDIIKTSFVNEFYLAIFITFFKIAVSFGSILFPSLRNALSCSFTTSYSMIMLMKLASCFKYDSLRVISEIRVGEKINIDQCCFRVDIKITETTK</sequence>
<dbReference type="EMBL" id="JYDQ01000001">
    <property type="protein sequence ID" value="KRY23792.1"/>
    <property type="molecule type" value="Genomic_DNA"/>
</dbReference>
<comment type="caution">
    <text evidence="2">The sequence shown here is derived from an EMBL/GenBank/DDBJ whole genome shotgun (WGS) entry which is preliminary data.</text>
</comment>
<accession>A0A0V1AG56</accession>
<proteinExistence type="predicted"/>
<dbReference type="Proteomes" id="UP000054783">
    <property type="component" value="Unassembled WGS sequence"/>
</dbReference>
<evidence type="ECO:0000313" key="2">
    <source>
        <dbReference type="EMBL" id="KRY23792.1"/>
    </source>
</evidence>
<reference evidence="2 3" key="1">
    <citation type="submission" date="2015-01" db="EMBL/GenBank/DDBJ databases">
        <title>Evolution of Trichinella species and genotypes.</title>
        <authorList>
            <person name="Korhonen P.K."/>
            <person name="Edoardo P."/>
            <person name="Giuseppe L.R."/>
            <person name="Gasser R.B."/>
        </authorList>
    </citation>
    <scope>NUCLEOTIDE SEQUENCE [LARGE SCALE GENOMIC DNA]</scope>
    <source>
        <strain evidence="2">ISS2496</strain>
    </source>
</reference>
<evidence type="ECO:0000313" key="3">
    <source>
        <dbReference type="Proteomes" id="UP000054783"/>
    </source>
</evidence>
<feature type="transmembrane region" description="Helical" evidence="1">
    <location>
        <begin position="14"/>
        <end position="34"/>
    </location>
</feature>
<gene>
    <name evidence="2" type="ORF">T12_16899</name>
</gene>
<organism evidence="2 3">
    <name type="scientific">Trichinella patagoniensis</name>
    <dbReference type="NCBI Taxonomy" id="990121"/>
    <lineage>
        <taxon>Eukaryota</taxon>
        <taxon>Metazoa</taxon>
        <taxon>Ecdysozoa</taxon>
        <taxon>Nematoda</taxon>
        <taxon>Enoplea</taxon>
        <taxon>Dorylaimia</taxon>
        <taxon>Trichinellida</taxon>
        <taxon>Trichinellidae</taxon>
        <taxon>Trichinella</taxon>
    </lineage>
</organism>
<keyword evidence="1" id="KW-0472">Membrane</keyword>